<dbReference type="SUPFAM" id="SSF56349">
    <property type="entry name" value="DNA breaking-rejoining enzymes"/>
    <property type="match status" value="1"/>
</dbReference>
<dbReference type="EMBL" id="JBHMBW010000104">
    <property type="protein sequence ID" value="MFB9631276.1"/>
    <property type="molecule type" value="Genomic_DNA"/>
</dbReference>
<feature type="compositionally biased region" description="Low complexity" evidence="4">
    <location>
        <begin position="81"/>
        <end position="92"/>
    </location>
</feature>
<evidence type="ECO:0000259" key="5">
    <source>
        <dbReference type="PROSITE" id="PS51898"/>
    </source>
</evidence>
<evidence type="ECO:0000313" key="6">
    <source>
        <dbReference type="EMBL" id="MFB9631276.1"/>
    </source>
</evidence>
<dbReference type="Gene3D" id="1.10.443.10">
    <property type="entry name" value="Intergrase catalytic core"/>
    <property type="match status" value="1"/>
</dbReference>
<dbReference type="Pfam" id="PF00589">
    <property type="entry name" value="Phage_integrase"/>
    <property type="match status" value="1"/>
</dbReference>
<dbReference type="Proteomes" id="UP001589532">
    <property type="component" value="Unassembled WGS sequence"/>
</dbReference>
<dbReference type="InterPro" id="IPR002104">
    <property type="entry name" value="Integrase_catalytic"/>
</dbReference>
<comment type="caution">
    <text evidence="6">The sequence shown here is derived from an EMBL/GenBank/DDBJ whole genome shotgun (WGS) entry which is preliminary data.</text>
</comment>
<sequence length="452" mass="49891">MASIEPRKGVKGRVSYRVVWYIDGKRENGRDTETCDSHAIAKRFKNLVELAGDNRPAGYPKRCRGIGIDERQFKSEPPPAAADAGSSPHAAAEVPTLGEALDRYLNQPNHPAEEVQRIGYRRQFNRHVRTAILTLEDGTRVGPLGGLPVTEYTADVDQAWVTWMQGRKHMVRGELVPYSAKTIHNIHGGIISPTLAYASVKGLIEGNPCDSVRLPDKSVRAVTRDEVPTAEEIAFWIALAYQVSELAGDLVTLAIATGLRFGELTALRRCDIDLKRRLLTVAGAIKERREPRELYRADYGKTDTALRTIRIPKSALFMLQRRMEKLPPQGLLFTAPRGGILHSNGWSRTWAKVVDLAQESGILTAATLHKMRHFHATELLAANVSMDTVSRRLGHASVLVTSAIYGHLTPEADQRAANVLDAVMGGGKPKKRKKKNKKEKKAVANLLHAIPA</sequence>
<evidence type="ECO:0000256" key="1">
    <source>
        <dbReference type="ARBA" id="ARBA00008857"/>
    </source>
</evidence>
<keyword evidence="3" id="KW-0233">DNA recombination</keyword>
<dbReference type="CDD" id="cd01189">
    <property type="entry name" value="INT_ICEBs1_C_like"/>
    <property type="match status" value="1"/>
</dbReference>
<dbReference type="RefSeq" id="WP_344999808.1">
    <property type="nucleotide sequence ID" value="NZ_BAAAXV010000009.1"/>
</dbReference>
<dbReference type="PANTHER" id="PTHR30349">
    <property type="entry name" value="PHAGE INTEGRASE-RELATED"/>
    <property type="match status" value="1"/>
</dbReference>
<dbReference type="PANTHER" id="PTHR30349:SF64">
    <property type="entry name" value="PROPHAGE INTEGRASE INTD-RELATED"/>
    <property type="match status" value="1"/>
</dbReference>
<accession>A0ABV5SHW8</accession>
<feature type="region of interest" description="Disordered" evidence="4">
    <location>
        <begin position="72"/>
        <end position="92"/>
    </location>
</feature>
<gene>
    <name evidence="6" type="ORF">ACFFSA_50165</name>
</gene>
<dbReference type="PROSITE" id="PS51898">
    <property type="entry name" value="TYR_RECOMBINASE"/>
    <property type="match status" value="1"/>
</dbReference>
<evidence type="ECO:0000313" key="7">
    <source>
        <dbReference type="Proteomes" id="UP001589532"/>
    </source>
</evidence>
<evidence type="ECO:0000256" key="2">
    <source>
        <dbReference type="ARBA" id="ARBA00023125"/>
    </source>
</evidence>
<name>A0ABV5SHW8_9ACTN</name>
<organism evidence="6 7">
    <name type="scientific">Nonomuraea helvata</name>
    <dbReference type="NCBI Taxonomy" id="37484"/>
    <lineage>
        <taxon>Bacteria</taxon>
        <taxon>Bacillati</taxon>
        <taxon>Actinomycetota</taxon>
        <taxon>Actinomycetes</taxon>
        <taxon>Streptosporangiales</taxon>
        <taxon>Streptosporangiaceae</taxon>
        <taxon>Nonomuraea</taxon>
    </lineage>
</organism>
<dbReference type="InterPro" id="IPR010998">
    <property type="entry name" value="Integrase_recombinase_N"/>
</dbReference>
<dbReference type="Gene3D" id="1.10.150.130">
    <property type="match status" value="1"/>
</dbReference>
<dbReference type="InterPro" id="IPR013762">
    <property type="entry name" value="Integrase-like_cat_sf"/>
</dbReference>
<protein>
    <submittedName>
        <fullName evidence="6">Tyrosine-type recombinase/integrase</fullName>
    </submittedName>
</protein>
<keyword evidence="2" id="KW-0238">DNA-binding</keyword>
<evidence type="ECO:0000256" key="3">
    <source>
        <dbReference type="ARBA" id="ARBA00023172"/>
    </source>
</evidence>
<dbReference type="InterPro" id="IPR050090">
    <property type="entry name" value="Tyrosine_recombinase_XerCD"/>
</dbReference>
<dbReference type="InterPro" id="IPR011010">
    <property type="entry name" value="DNA_brk_join_enz"/>
</dbReference>
<comment type="similarity">
    <text evidence="1">Belongs to the 'phage' integrase family.</text>
</comment>
<proteinExistence type="inferred from homology"/>
<evidence type="ECO:0000256" key="4">
    <source>
        <dbReference type="SAM" id="MobiDB-lite"/>
    </source>
</evidence>
<keyword evidence="7" id="KW-1185">Reference proteome</keyword>
<feature type="domain" description="Tyr recombinase" evidence="5">
    <location>
        <begin position="223"/>
        <end position="421"/>
    </location>
</feature>
<reference evidence="6 7" key="1">
    <citation type="submission" date="2024-09" db="EMBL/GenBank/DDBJ databases">
        <authorList>
            <person name="Sun Q."/>
            <person name="Mori K."/>
        </authorList>
    </citation>
    <scope>NUCLEOTIDE SEQUENCE [LARGE SCALE GENOMIC DNA]</scope>
    <source>
        <strain evidence="6 7">JCM 3143</strain>
    </source>
</reference>